<feature type="region of interest" description="Disordered" evidence="1">
    <location>
        <begin position="131"/>
        <end position="163"/>
    </location>
</feature>
<keyword evidence="2" id="KW-0472">Membrane</keyword>
<evidence type="ECO:0000313" key="4">
    <source>
        <dbReference type="EMBL" id="CAD8554808.1"/>
    </source>
</evidence>
<feature type="compositionally biased region" description="Low complexity" evidence="1">
    <location>
        <begin position="187"/>
        <end position="227"/>
    </location>
</feature>
<name>A0A6U5NYQ0_9EUKA</name>
<protein>
    <recommendedName>
        <fullName evidence="5">G-protein coupled receptors family 3 profile domain-containing protein</fullName>
    </recommendedName>
</protein>
<evidence type="ECO:0000256" key="1">
    <source>
        <dbReference type="SAM" id="MobiDB-lite"/>
    </source>
</evidence>
<dbReference type="EMBL" id="HBER01060356">
    <property type="protein sequence ID" value="CAD8554804.1"/>
    <property type="molecule type" value="Transcribed_RNA"/>
</dbReference>
<gene>
    <name evidence="3" type="ORF">CLEP1334_LOCUS30096</name>
    <name evidence="4" type="ORF">CLEP1334_LOCUS30100</name>
</gene>
<feature type="compositionally biased region" description="Polar residues" evidence="1">
    <location>
        <begin position="150"/>
        <end position="163"/>
    </location>
</feature>
<reference evidence="3" key="1">
    <citation type="submission" date="2021-01" db="EMBL/GenBank/DDBJ databases">
        <authorList>
            <person name="Corre E."/>
            <person name="Pelletier E."/>
            <person name="Niang G."/>
            <person name="Scheremetjew M."/>
            <person name="Finn R."/>
            <person name="Kale V."/>
            <person name="Holt S."/>
            <person name="Cochrane G."/>
            <person name="Meng A."/>
            <person name="Brown T."/>
            <person name="Cohen L."/>
        </authorList>
    </citation>
    <scope>NUCLEOTIDE SEQUENCE</scope>
    <source>
        <strain evidence="3">RCC1130</strain>
    </source>
</reference>
<feature type="transmembrane region" description="Helical" evidence="2">
    <location>
        <begin position="21"/>
        <end position="39"/>
    </location>
</feature>
<evidence type="ECO:0000256" key="2">
    <source>
        <dbReference type="SAM" id="Phobius"/>
    </source>
</evidence>
<feature type="transmembrane region" description="Helical" evidence="2">
    <location>
        <begin position="45"/>
        <end position="65"/>
    </location>
</feature>
<evidence type="ECO:0000313" key="3">
    <source>
        <dbReference type="EMBL" id="CAD8554804.1"/>
    </source>
</evidence>
<organism evidence="3">
    <name type="scientific">Calcidiscus leptoporus</name>
    <dbReference type="NCBI Taxonomy" id="127549"/>
    <lineage>
        <taxon>Eukaryota</taxon>
        <taxon>Haptista</taxon>
        <taxon>Haptophyta</taxon>
        <taxon>Prymnesiophyceae</taxon>
        <taxon>Coccolithales</taxon>
        <taxon>Calcidiscaceae</taxon>
        <taxon>Calcidiscus</taxon>
    </lineage>
</organism>
<feature type="transmembrane region" description="Helical" evidence="2">
    <location>
        <begin position="102"/>
        <end position="124"/>
    </location>
</feature>
<feature type="transmembrane region" description="Helical" evidence="2">
    <location>
        <begin position="72"/>
        <end position="90"/>
    </location>
</feature>
<proteinExistence type="predicted"/>
<dbReference type="AlphaFoldDB" id="A0A6U5NYQ0"/>
<dbReference type="EMBL" id="HBER01060367">
    <property type="protein sequence ID" value="CAD8554808.1"/>
    <property type="molecule type" value="Transcribed_RNA"/>
</dbReference>
<accession>A0A6U5NYQ0</accession>
<keyword evidence="2" id="KW-0812">Transmembrane</keyword>
<keyword evidence="2" id="KW-1133">Transmembrane helix</keyword>
<evidence type="ECO:0008006" key="5">
    <source>
        <dbReference type="Google" id="ProtNLM"/>
    </source>
</evidence>
<sequence>MWSTIPRYMLRARTVEEEVGGVLVPFTGCHGAGIVAGYSQDFFQLFLWIIEGALLAYTTAVAFQVRYVSRQALHTFGALCVVVLVLGVAWPLAIRADAPTGLAVYSMGSAAGAAALVVVVWAPTGAPLRRNRRKGRAGGVFDSSRRWDSNRQQASSKDTSSTELATLQEECLELKETVSRLRETLRRNSSTLSESRSTNSRLGSVPTGAAPLPLPAAGAAATNNDADPVVDGDNETAPRGRIHFLERATSASSSLSSSLSNVLQRALKKPLAVVVL</sequence>
<feature type="region of interest" description="Disordered" evidence="1">
    <location>
        <begin position="185"/>
        <end position="228"/>
    </location>
</feature>